<evidence type="ECO:0000313" key="19">
    <source>
        <dbReference type="Proteomes" id="UP000713596"/>
    </source>
</evidence>
<organism evidence="18 19">
    <name type="scientific">Candidatus Allofournierella pullistercoris</name>
    <dbReference type="NCBI Taxonomy" id="2838597"/>
    <lineage>
        <taxon>Bacteria</taxon>
        <taxon>Bacillati</taxon>
        <taxon>Bacillota</taxon>
        <taxon>Clostridia</taxon>
        <taxon>Eubacteriales</taxon>
        <taxon>Oscillospiraceae</taxon>
        <taxon>Allofournierella</taxon>
    </lineage>
</organism>
<dbReference type="AlphaFoldDB" id="A0A948T2J6"/>
<dbReference type="SUPFAM" id="SSF51984">
    <property type="entry name" value="MurCD N-terminal domain"/>
    <property type="match status" value="1"/>
</dbReference>
<proteinExistence type="inferred from homology"/>
<feature type="domain" description="Mur ligase central" evidence="17">
    <location>
        <begin position="121"/>
        <end position="299"/>
    </location>
</feature>
<name>A0A948T2J6_9FIRM</name>
<evidence type="ECO:0000256" key="2">
    <source>
        <dbReference type="ARBA" id="ARBA00004752"/>
    </source>
</evidence>
<evidence type="ECO:0000256" key="4">
    <source>
        <dbReference type="ARBA" id="ARBA00022490"/>
    </source>
</evidence>
<keyword evidence="6 14" id="KW-0132">Cell division</keyword>
<dbReference type="GO" id="GO:0051301">
    <property type="term" value="P:cell division"/>
    <property type="evidence" value="ECO:0007669"/>
    <property type="project" value="UniProtKB-KW"/>
</dbReference>
<comment type="catalytic activity">
    <reaction evidence="13 14">
        <text>UDP-N-acetyl-alpha-D-muramate + L-alanine + ATP = UDP-N-acetyl-alpha-D-muramoyl-L-alanine + ADP + phosphate + H(+)</text>
        <dbReference type="Rhea" id="RHEA:23372"/>
        <dbReference type="ChEBI" id="CHEBI:15378"/>
        <dbReference type="ChEBI" id="CHEBI:30616"/>
        <dbReference type="ChEBI" id="CHEBI:43474"/>
        <dbReference type="ChEBI" id="CHEBI:57972"/>
        <dbReference type="ChEBI" id="CHEBI:70757"/>
        <dbReference type="ChEBI" id="CHEBI:83898"/>
        <dbReference type="ChEBI" id="CHEBI:456216"/>
        <dbReference type="EC" id="6.3.2.8"/>
    </reaction>
</comment>
<dbReference type="Pfam" id="PF08245">
    <property type="entry name" value="Mur_ligase_M"/>
    <property type="match status" value="1"/>
</dbReference>
<dbReference type="Gene3D" id="3.40.50.720">
    <property type="entry name" value="NAD(P)-binding Rossmann-like Domain"/>
    <property type="match status" value="1"/>
</dbReference>
<dbReference type="InterPro" id="IPR004101">
    <property type="entry name" value="Mur_ligase_C"/>
</dbReference>
<evidence type="ECO:0000256" key="12">
    <source>
        <dbReference type="ARBA" id="ARBA00023316"/>
    </source>
</evidence>
<evidence type="ECO:0000259" key="17">
    <source>
        <dbReference type="Pfam" id="PF08245"/>
    </source>
</evidence>
<feature type="domain" description="Mur ligase C-terminal" evidence="16">
    <location>
        <begin position="321"/>
        <end position="446"/>
    </location>
</feature>
<keyword evidence="9 14" id="KW-0133">Cell shape</keyword>
<keyword evidence="10 14" id="KW-0573">Peptidoglycan synthesis</keyword>
<evidence type="ECO:0000259" key="16">
    <source>
        <dbReference type="Pfam" id="PF02875"/>
    </source>
</evidence>
<keyword evidence="7 14" id="KW-0547">Nucleotide-binding</keyword>
<dbReference type="InterPro" id="IPR000713">
    <property type="entry name" value="Mur_ligase_N"/>
</dbReference>
<dbReference type="GO" id="GO:0009252">
    <property type="term" value="P:peptidoglycan biosynthetic process"/>
    <property type="evidence" value="ECO:0007669"/>
    <property type="project" value="UniProtKB-UniRule"/>
</dbReference>
<dbReference type="GO" id="GO:0071555">
    <property type="term" value="P:cell wall organization"/>
    <property type="evidence" value="ECO:0007669"/>
    <property type="project" value="UniProtKB-KW"/>
</dbReference>
<dbReference type="Proteomes" id="UP000713596">
    <property type="component" value="Unassembled WGS sequence"/>
</dbReference>
<accession>A0A948T2J6</accession>
<evidence type="ECO:0000256" key="9">
    <source>
        <dbReference type="ARBA" id="ARBA00022960"/>
    </source>
</evidence>
<evidence type="ECO:0000256" key="13">
    <source>
        <dbReference type="ARBA" id="ARBA00047833"/>
    </source>
</evidence>
<dbReference type="PANTHER" id="PTHR43445">
    <property type="entry name" value="UDP-N-ACETYLMURAMATE--L-ALANINE LIGASE-RELATED"/>
    <property type="match status" value="1"/>
</dbReference>
<comment type="function">
    <text evidence="14">Cell wall formation.</text>
</comment>
<evidence type="ECO:0000256" key="3">
    <source>
        <dbReference type="ARBA" id="ARBA00012211"/>
    </source>
</evidence>
<keyword evidence="8 14" id="KW-0067">ATP-binding</keyword>
<keyword evidence="11 14" id="KW-0131">Cell cycle</keyword>
<reference evidence="18" key="1">
    <citation type="journal article" date="2021" name="PeerJ">
        <title>Extensive microbial diversity within the chicken gut microbiome revealed by metagenomics and culture.</title>
        <authorList>
            <person name="Gilroy R."/>
            <person name="Ravi A."/>
            <person name="Getino M."/>
            <person name="Pursley I."/>
            <person name="Horton D.L."/>
            <person name="Alikhan N.F."/>
            <person name="Baker D."/>
            <person name="Gharbi K."/>
            <person name="Hall N."/>
            <person name="Watson M."/>
            <person name="Adriaenssens E.M."/>
            <person name="Foster-Nyarko E."/>
            <person name="Jarju S."/>
            <person name="Secka A."/>
            <person name="Antonio M."/>
            <person name="Oren A."/>
            <person name="Chaudhuri R.R."/>
            <person name="La Ragione R."/>
            <person name="Hildebrand F."/>
            <person name="Pallen M.J."/>
        </authorList>
    </citation>
    <scope>NUCLEOTIDE SEQUENCE</scope>
    <source>
        <strain evidence="18">B5_2728</strain>
    </source>
</reference>
<dbReference type="InterPro" id="IPR005758">
    <property type="entry name" value="UDP-N-AcMur_Ala_ligase_MurC"/>
</dbReference>
<dbReference type="Gene3D" id="3.90.190.20">
    <property type="entry name" value="Mur ligase, C-terminal domain"/>
    <property type="match status" value="1"/>
</dbReference>
<reference evidence="18" key="2">
    <citation type="submission" date="2021-04" db="EMBL/GenBank/DDBJ databases">
        <authorList>
            <person name="Gilroy R."/>
        </authorList>
    </citation>
    <scope>NUCLEOTIDE SEQUENCE</scope>
    <source>
        <strain evidence="18">B5_2728</strain>
    </source>
</reference>
<comment type="pathway">
    <text evidence="2 14">Cell wall biogenesis; peptidoglycan biosynthesis.</text>
</comment>
<evidence type="ECO:0000256" key="11">
    <source>
        <dbReference type="ARBA" id="ARBA00023306"/>
    </source>
</evidence>
<dbReference type="InterPro" id="IPR036565">
    <property type="entry name" value="Mur-like_cat_sf"/>
</dbReference>
<comment type="similarity">
    <text evidence="14">Belongs to the MurCDEF family.</text>
</comment>
<evidence type="ECO:0000256" key="8">
    <source>
        <dbReference type="ARBA" id="ARBA00022840"/>
    </source>
</evidence>
<evidence type="ECO:0000256" key="6">
    <source>
        <dbReference type="ARBA" id="ARBA00022618"/>
    </source>
</evidence>
<dbReference type="SUPFAM" id="SSF53244">
    <property type="entry name" value="MurD-like peptide ligases, peptide-binding domain"/>
    <property type="match status" value="1"/>
</dbReference>
<dbReference type="GO" id="GO:0005737">
    <property type="term" value="C:cytoplasm"/>
    <property type="evidence" value="ECO:0007669"/>
    <property type="project" value="UniProtKB-SubCell"/>
</dbReference>
<dbReference type="Pfam" id="PF01225">
    <property type="entry name" value="Mur_ligase"/>
    <property type="match status" value="1"/>
</dbReference>
<comment type="subcellular location">
    <subcellularLocation>
        <location evidence="1 14">Cytoplasm</location>
    </subcellularLocation>
</comment>
<dbReference type="Pfam" id="PF02875">
    <property type="entry name" value="Mur_ligase_C"/>
    <property type="match status" value="1"/>
</dbReference>
<evidence type="ECO:0000256" key="1">
    <source>
        <dbReference type="ARBA" id="ARBA00004496"/>
    </source>
</evidence>
<evidence type="ECO:0000256" key="14">
    <source>
        <dbReference type="HAMAP-Rule" id="MF_00046"/>
    </source>
</evidence>
<evidence type="ECO:0000256" key="5">
    <source>
        <dbReference type="ARBA" id="ARBA00022598"/>
    </source>
</evidence>
<dbReference type="Gene3D" id="3.40.1190.10">
    <property type="entry name" value="Mur-like, catalytic domain"/>
    <property type="match status" value="1"/>
</dbReference>
<comment type="caution">
    <text evidence="18">The sequence shown here is derived from an EMBL/GenBank/DDBJ whole genome shotgun (WGS) entry which is preliminary data.</text>
</comment>
<dbReference type="GO" id="GO:0008763">
    <property type="term" value="F:UDP-N-acetylmuramate-L-alanine ligase activity"/>
    <property type="evidence" value="ECO:0007669"/>
    <property type="project" value="UniProtKB-UniRule"/>
</dbReference>
<keyword evidence="5 14" id="KW-0436">Ligase</keyword>
<dbReference type="InterPro" id="IPR050061">
    <property type="entry name" value="MurCDEF_pg_biosynth"/>
</dbReference>
<evidence type="ECO:0000259" key="15">
    <source>
        <dbReference type="Pfam" id="PF01225"/>
    </source>
</evidence>
<gene>
    <name evidence="14 18" type="primary">murC</name>
    <name evidence="18" type="ORF">H9882_04020</name>
</gene>
<dbReference type="GO" id="GO:0005524">
    <property type="term" value="F:ATP binding"/>
    <property type="evidence" value="ECO:0007669"/>
    <property type="project" value="UniProtKB-UniRule"/>
</dbReference>
<feature type="domain" description="Mur ligase N-terminal catalytic" evidence="15">
    <location>
        <begin position="18"/>
        <end position="112"/>
    </location>
</feature>
<sequence>MDFTTEQANQLLQTAKRLHFVGIGGSGMFPLVQIMHSRGYAISGSDVNEGSIIDSLRQMGITVYMGHNAPQVEGADLVVYSAAISKENPELVHAQELGIPTMERSVLLGYVSRLYPNSICIAGTHGKTTATSLITSLLELAGKDPAAVIGGKLPLIGGYGKSGSGDTVVIESCEFARTFLQLSPNIAVLLNVDNDHLDCYGTMEGLKAAFREFVSLARRAIVVNGDDPHSMDVVYGLSQPVLTFGIQQNCDVKAENVTEYKPGFFACDVYYLGEPFAHLELAAPGYHNVYNALAMAACAILCEVSGEDAAAAAASFKGAGRRFEILGEYAGATIADDYAHHPTEVAATLSTATKMGYRKVWVVHQPFTFSRTRELLDEFAQVLALADEVVLTPIMGSREVDDGSVCSQDLADKIPGAVVVDGLQQAADYIRANVQPGDLVLTMGCGDVYKAAGMILRP</sequence>
<feature type="binding site" evidence="14">
    <location>
        <begin position="123"/>
        <end position="129"/>
    </location>
    <ligand>
        <name>ATP</name>
        <dbReference type="ChEBI" id="CHEBI:30616"/>
    </ligand>
</feature>
<dbReference type="PANTHER" id="PTHR43445:SF3">
    <property type="entry name" value="UDP-N-ACETYLMURAMATE--L-ALANINE LIGASE"/>
    <property type="match status" value="1"/>
</dbReference>
<dbReference type="EMBL" id="JAHLFP010000031">
    <property type="protein sequence ID" value="MBU3806041.1"/>
    <property type="molecule type" value="Genomic_DNA"/>
</dbReference>
<dbReference type="SUPFAM" id="SSF53623">
    <property type="entry name" value="MurD-like peptide ligases, catalytic domain"/>
    <property type="match status" value="1"/>
</dbReference>
<keyword evidence="4 14" id="KW-0963">Cytoplasm</keyword>
<evidence type="ECO:0000313" key="18">
    <source>
        <dbReference type="EMBL" id="MBU3806041.1"/>
    </source>
</evidence>
<evidence type="ECO:0000256" key="10">
    <source>
        <dbReference type="ARBA" id="ARBA00022984"/>
    </source>
</evidence>
<dbReference type="InterPro" id="IPR036615">
    <property type="entry name" value="Mur_ligase_C_dom_sf"/>
</dbReference>
<dbReference type="GO" id="GO:0008360">
    <property type="term" value="P:regulation of cell shape"/>
    <property type="evidence" value="ECO:0007669"/>
    <property type="project" value="UniProtKB-KW"/>
</dbReference>
<dbReference type="EC" id="6.3.2.8" evidence="3 14"/>
<protein>
    <recommendedName>
        <fullName evidence="3 14">UDP-N-acetylmuramate--L-alanine ligase</fullName>
        <ecNumber evidence="3 14">6.3.2.8</ecNumber>
    </recommendedName>
    <alternativeName>
        <fullName evidence="14">UDP-N-acetylmuramoyl-L-alanine synthetase</fullName>
    </alternativeName>
</protein>
<dbReference type="HAMAP" id="MF_00046">
    <property type="entry name" value="MurC"/>
    <property type="match status" value="1"/>
</dbReference>
<dbReference type="NCBIfam" id="TIGR01082">
    <property type="entry name" value="murC"/>
    <property type="match status" value="1"/>
</dbReference>
<evidence type="ECO:0000256" key="7">
    <source>
        <dbReference type="ARBA" id="ARBA00022741"/>
    </source>
</evidence>
<dbReference type="InterPro" id="IPR013221">
    <property type="entry name" value="Mur_ligase_cen"/>
</dbReference>
<keyword evidence="12 14" id="KW-0961">Cell wall biogenesis/degradation</keyword>